<feature type="region of interest" description="Disordered" evidence="2">
    <location>
        <begin position="1"/>
        <end position="101"/>
    </location>
</feature>
<feature type="compositionally biased region" description="Low complexity" evidence="2">
    <location>
        <begin position="69"/>
        <end position="79"/>
    </location>
</feature>
<feature type="coiled-coil region" evidence="1">
    <location>
        <begin position="420"/>
        <end position="454"/>
    </location>
</feature>
<feature type="compositionally biased region" description="Polar residues" evidence="2">
    <location>
        <begin position="163"/>
        <end position="194"/>
    </location>
</feature>
<feature type="compositionally biased region" description="Polar residues" evidence="2">
    <location>
        <begin position="89"/>
        <end position="100"/>
    </location>
</feature>
<comment type="caution">
    <text evidence="3">The sequence shown here is derived from an EMBL/GenBank/DDBJ whole genome shotgun (WGS) entry which is preliminary data.</text>
</comment>
<keyword evidence="1" id="KW-0175">Coiled coil</keyword>
<gene>
    <name evidence="3" type="ORF">SNE40_006600</name>
</gene>
<sequence length="561" mass="63734">MAHEKSDMLGLNSNSGSNDEEIVDSLVNHALTLAMGDNRPGRKRSPQDGQAVMKSKAFVSRSDADLEDSGSSSSSPKMDFSLRIRPESPTASYESTSFESIRSDELGESCPLIFSVDDVGLSNIPKPLASHPIQNVNHQPKFNDETRRARSDSEVLKDKTHHISNLDNSYQLPQNTDPNNNKSETNITNDKQWGENTNMKADESYVYQSNLMDRPVLQQEESPGLGIISKIKKEPFDFEFKPKPSEDSPEYLIYKLDCQIQALAGAVDSIFCGSDDKRDGDITADTGPGAQTELEVLVANTKDSWKKHKENLFEFLGDFEQLEYHLNDAVIRLHGQSHLCEKLKHERREFQSYLEEREQEWMTCERSLKTELEYLRSKLFDVSKQNLSSGALWKMLESLMSIQFDREQAMILDTAKQNKLNEMKLLIFRQRLLLEEAEEKNFLLLQELDDISTKRVPQETFTTPDVNNHNTSSICDVMYCDRQLYLPRHSTQPELASLQVFNVGGRHPCARSAVEEIFEPDRLPHSLKEKRETIADDGLAEDMLRELTLNGPGSPSFSLDD</sequence>
<name>A0AAN8Q190_PATCE</name>
<protein>
    <submittedName>
        <fullName evidence="3">Uncharacterized protein</fullName>
    </submittedName>
</protein>
<dbReference type="Proteomes" id="UP001347796">
    <property type="component" value="Unassembled WGS sequence"/>
</dbReference>
<keyword evidence="4" id="KW-1185">Reference proteome</keyword>
<evidence type="ECO:0000256" key="2">
    <source>
        <dbReference type="SAM" id="MobiDB-lite"/>
    </source>
</evidence>
<accession>A0AAN8Q190</accession>
<evidence type="ECO:0000313" key="3">
    <source>
        <dbReference type="EMBL" id="KAK6184061.1"/>
    </source>
</evidence>
<reference evidence="3 4" key="1">
    <citation type="submission" date="2024-01" db="EMBL/GenBank/DDBJ databases">
        <title>The genome of the rayed Mediterranean limpet Patella caerulea (Linnaeus, 1758).</title>
        <authorList>
            <person name="Anh-Thu Weber A."/>
            <person name="Halstead-Nussloch G."/>
        </authorList>
    </citation>
    <scope>NUCLEOTIDE SEQUENCE [LARGE SCALE GENOMIC DNA]</scope>
    <source>
        <strain evidence="3">AATW-2023a</strain>
        <tissue evidence="3">Whole specimen</tissue>
    </source>
</reference>
<dbReference type="AlphaFoldDB" id="A0AAN8Q190"/>
<feature type="region of interest" description="Disordered" evidence="2">
    <location>
        <begin position="130"/>
        <end position="194"/>
    </location>
</feature>
<evidence type="ECO:0000256" key="1">
    <source>
        <dbReference type="SAM" id="Coils"/>
    </source>
</evidence>
<evidence type="ECO:0000313" key="4">
    <source>
        <dbReference type="Proteomes" id="UP001347796"/>
    </source>
</evidence>
<dbReference type="EMBL" id="JAZGQO010000006">
    <property type="protein sequence ID" value="KAK6184061.1"/>
    <property type="molecule type" value="Genomic_DNA"/>
</dbReference>
<feature type="compositionally biased region" description="Basic and acidic residues" evidence="2">
    <location>
        <begin position="141"/>
        <end position="158"/>
    </location>
</feature>
<organism evidence="3 4">
    <name type="scientific">Patella caerulea</name>
    <name type="common">Rayed Mediterranean limpet</name>
    <dbReference type="NCBI Taxonomy" id="87958"/>
    <lineage>
        <taxon>Eukaryota</taxon>
        <taxon>Metazoa</taxon>
        <taxon>Spiralia</taxon>
        <taxon>Lophotrochozoa</taxon>
        <taxon>Mollusca</taxon>
        <taxon>Gastropoda</taxon>
        <taxon>Patellogastropoda</taxon>
        <taxon>Patelloidea</taxon>
        <taxon>Patellidae</taxon>
        <taxon>Patella</taxon>
    </lineage>
</organism>
<proteinExistence type="predicted"/>